<dbReference type="Proteomes" id="UP000664859">
    <property type="component" value="Unassembled WGS sequence"/>
</dbReference>
<feature type="non-terminal residue" evidence="8">
    <location>
        <position position="1"/>
    </location>
</feature>
<dbReference type="EMBL" id="JAFCMP010000023">
    <property type="protein sequence ID" value="KAG5191180.1"/>
    <property type="molecule type" value="Genomic_DNA"/>
</dbReference>
<evidence type="ECO:0000256" key="1">
    <source>
        <dbReference type="ARBA" id="ARBA00022670"/>
    </source>
</evidence>
<comment type="caution">
    <text evidence="8">The sequence shown here is derived from an EMBL/GenBank/DDBJ whole genome shotgun (WGS) entry which is preliminary data.</text>
</comment>
<evidence type="ECO:0000256" key="4">
    <source>
        <dbReference type="ARBA" id="ARBA00022833"/>
    </source>
</evidence>
<evidence type="ECO:0000313" key="9">
    <source>
        <dbReference type="Proteomes" id="UP000664859"/>
    </source>
</evidence>
<gene>
    <name evidence="8" type="ORF">JKP88DRAFT_174954</name>
</gene>
<accession>A0A835ZH31</accession>
<keyword evidence="1 6" id="KW-0645">Protease</keyword>
<dbReference type="PANTHER" id="PTHR10120">
    <property type="entry name" value="CAAX PRENYL PROTEASE 1"/>
    <property type="match status" value="1"/>
</dbReference>
<dbReference type="GO" id="GO:0004222">
    <property type="term" value="F:metalloendopeptidase activity"/>
    <property type="evidence" value="ECO:0007669"/>
    <property type="project" value="InterPro"/>
</dbReference>
<comment type="cofactor">
    <cofactor evidence="6">
        <name>Zn(2+)</name>
        <dbReference type="ChEBI" id="CHEBI:29105"/>
    </cofactor>
    <text evidence="6">Binds 1 zinc ion per subunit.</text>
</comment>
<dbReference type="Pfam" id="PF01435">
    <property type="entry name" value="Peptidase_M48"/>
    <property type="match status" value="1"/>
</dbReference>
<dbReference type="GO" id="GO:0006508">
    <property type="term" value="P:proteolysis"/>
    <property type="evidence" value="ECO:0007669"/>
    <property type="project" value="UniProtKB-KW"/>
</dbReference>
<feature type="domain" description="Peptidase M48" evidence="7">
    <location>
        <begin position="48"/>
        <end position="247"/>
    </location>
</feature>
<evidence type="ECO:0000259" key="7">
    <source>
        <dbReference type="Pfam" id="PF01435"/>
    </source>
</evidence>
<keyword evidence="9" id="KW-1185">Reference proteome</keyword>
<protein>
    <submittedName>
        <fullName evidence="8">Peptidase family M48-domain-containing protein</fullName>
    </submittedName>
</protein>
<keyword evidence="2" id="KW-0479">Metal-binding</keyword>
<evidence type="ECO:0000256" key="3">
    <source>
        <dbReference type="ARBA" id="ARBA00022801"/>
    </source>
</evidence>
<keyword evidence="5 6" id="KW-0482">Metalloprotease</keyword>
<evidence type="ECO:0000256" key="5">
    <source>
        <dbReference type="ARBA" id="ARBA00023049"/>
    </source>
</evidence>
<evidence type="ECO:0000256" key="2">
    <source>
        <dbReference type="ARBA" id="ARBA00022723"/>
    </source>
</evidence>
<keyword evidence="3 6" id="KW-0378">Hydrolase</keyword>
<dbReference type="InterPro" id="IPR001915">
    <property type="entry name" value="Peptidase_M48"/>
</dbReference>
<organism evidence="8 9">
    <name type="scientific">Tribonema minus</name>
    <dbReference type="NCBI Taxonomy" id="303371"/>
    <lineage>
        <taxon>Eukaryota</taxon>
        <taxon>Sar</taxon>
        <taxon>Stramenopiles</taxon>
        <taxon>Ochrophyta</taxon>
        <taxon>PX clade</taxon>
        <taxon>Xanthophyceae</taxon>
        <taxon>Tribonematales</taxon>
        <taxon>Tribonemataceae</taxon>
        <taxon>Tribonema</taxon>
    </lineage>
</organism>
<evidence type="ECO:0000256" key="6">
    <source>
        <dbReference type="RuleBase" id="RU003983"/>
    </source>
</evidence>
<keyword evidence="4 6" id="KW-0862">Zinc</keyword>
<evidence type="ECO:0000313" key="8">
    <source>
        <dbReference type="EMBL" id="KAG5191180.1"/>
    </source>
</evidence>
<dbReference type="OrthoDB" id="272500at2759"/>
<dbReference type="CDD" id="cd07325">
    <property type="entry name" value="M48_Ste24p_like"/>
    <property type="match status" value="1"/>
</dbReference>
<dbReference type="Gene3D" id="3.30.2010.10">
    <property type="entry name" value="Metalloproteases ('zincins'), catalytic domain"/>
    <property type="match status" value="1"/>
</dbReference>
<name>A0A835ZH31_9STRA</name>
<sequence>QHPFDQEATAALKRLPGLEAAVRSFIPIVEDTIYLDNIANAVLVGPHQLQSIHKSLLQACAILDMQPPEVYVRQNPTPNAYTLAVSGKKPFIVLHSSLIDLMSPAELQAVIAHELGHLKCEHGIWITAANVLTSGLARSAFGLGSVVAEALGLRRLLQRWRLTAELSCDRAALLVAQDVNVVVSTLLKLVGGSVRNADELSVHEFLKQAKAYDLASRTRLGRLLRSTVMAEATHPLPVIRAQELDTWSRSPQYLGVLKRGAELVDAGPVAPPPPVAR</sequence>
<dbReference type="FunFam" id="3.30.2010.10:FF:000007">
    <property type="entry name" value="Peptidase M48 family protein"/>
    <property type="match status" value="1"/>
</dbReference>
<reference evidence="8" key="1">
    <citation type="submission" date="2021-02" db="EMBL/GenBank/DDBJ databases">
        <title>First Annotated Genome of the Yellow-green Alga Tribonema minus.</title>
        <authorList>
            <person name="Mahan K.M."/>
        </authorList>
    </citation>
    <scope>NUCLEOTIDE SEQUENCE</scope>
    <source>
        <strain evidence="8">UTEX B ZZ1240</strain>
    </source>
</reference>
<dbReference type="AlphaFoldDB" id="A0A835ZH31"/>
<comment type="similarity">
    <text evidence="6">Belongs to the peptidase M48 family.</text>
</comment>
<proteinExistence type="inferred from homology"/>
<dbReference type="GO" id="GO:0046872">
    <property type="term" value="F:metal ion binding"/>
    <property type="evidence" value="ECO:0007669"/>
    <property type="project" value="UniProtKB-KW"/>
</dbReference>